<protein>
    <submittedName>
        <fullName evidence="1">Uncharacterized protein</fullName>
    </submittedName>
</protein>
<gene>
    <name evidence="1" type="ORF">EHF44_00555</name>
</gene>
<evidence type="ECO:0000313" key="2">
    <source>
        <dbReference type="Proteomes" id="UP000270411"/>
    </source>
</evidence>
<evidence type="ECO:0000313" key="1">
    <source>
        <dbReference type="EMBL" id="AZG12010.1"/>
    </source>
</evidence>
<dbReference type="GeneID" id="60825097"/>
<accession>A0A3G8GVJ5</accession>
<name>A0A3G8GVJ5_9BURK</name>
<dbReference type="RefSeq" id="WP_017514913.1">
    <property type="nucleotide sequence ID" value="NZ_CP033968.1"/>
</dbReference>
<organism evidence="1 2">
    <name type="scientific">Cupriavidus pauculus</name>
    <dbReference type="NCBI Taxonomy" id="82633"/>
    <lineage>
        <taxon>Bacteria</taxon>
        <taxon>Pseudomonadati</taxon>
        <taxon>Pseudomonadota</taxon>
        <taxon>Betaproteobacteria</taxon>
        <taxon>Burkholderiales</taxon>
        <taxon>Burkholderiaceae</taxon>
        <taxon>Cupriavidus</taxon>
    </lineage>
</organism>
<dbReference type="KEGG" id="cpau:EHF44_00555"/>
<geneLocation type="plasmid" evidence="1">
    <name>unnamed1</name>
</geneLocation>
<dbReference type="OrthoDB" id="8963665at2"/>
<reference evidence="2" key="1">
    <citation type="submission" date="2018-11" db="EMBL/GenBank/DDBJ databases">
        <title>FDA dAtabase for Regulatory Grade micrObial Sequences (FDA-ARGOS): Supporting development and validation of Infectious Disease Dx tests.</title>
        <authorList>
            <person name="Goldberg B."/>
            <person name="Campos J."/>
            <person name="Tallon L."/>
            <person name="Sadzewicz L."/>
            <person name="Zhao X."/>
            <person name="Vavikolanu K."/>
            <person name="Mehta A."/>
            <person name="Aluvathingal J."/>
            <person name="Nadendla S."/>
            <person name="Geyer C."/>
            <person name="Nandy P."/>
            <person name="Yan Y."/>
            <person name="Sichtig H."/>
        </authorList>
    </citation>
    <scope>NUCLEOTIDE SEQUENCE [LARGE SCALE GENOMIC DNA]</scope>
    <source>
        <strain evidence="2">FDAARGOS_614</strain>
        <plasmid evidence="2">unnamed1</plasmid>
    </source>
</reference>
<proteinExistence type="predicted"/>
<sequence>MPNQVERTEVYSRVEGEIVVRVIHAVPSNRILGTFEVLGEIGGDWVAAGTESSRCRAVEVADAWIEKEIASIIEVTQDQHDQIETAWKICAPSGRRTTGAWSERFRQCASVILGRKLPDTFTLRIVPAN</sequence>
<dbReference type="AlphaFoldDB" id="A0A3G8GVJ5"/>
<dbReference type="Proteomes" id="UP000270411">
    <property type="component" value="Plasmid unnamed1"/>
</dbReference>
<keyword evidence="1" id="KW-0614">Plasmid</keyword>
<dbReference type="EMBL" id="CP033968">
    <property type="protein sequence ID" value="AZG12010.1"/>
    <property type="molecule type" value="Genomic_DNA"/>
</dbReference>